<dbReference type="OrthoDB" id="9809746at2"/>
<dbReference type="InterPro" id="IPR050924">
    <property type="entry name" value="Peroxiredoxin_BCP/PrxQ"/>
</dbReference>
<evidence type="ECO:0000259" key="13">
    <source>
        <dbReference type="PROSITE" id="PS51352"/>
    </source>
</evidence>
<evidence type="ECO:0000256" key="7">
    <source>
        <dbReference type="ARBA" id="ARBA00023284"/>
    </source>
</evidence>
<name>A0A5C5UXA8_9BACT</name>
<dbReference type="SUPFAM" id="SSF52833">
    <property type="entry name" value="Thioredoxin-like"/>
    <property type="match status" value="1"/>
</dbReference>
<gene>
    <name evidence="14" type="primary">bcp_4</name>
    <name evidence="14" type="ORF">KOR34_49880</name>
</gene>
<evidence type="ECO:0000256" key="11">
    <source>
        <dbReference type="ARBA" id="ARBA00049091"/>
    </source>
</evidence>
<keyword evidence="6" id="KW-1015">Disulfide bond</keyword>
<dbReference type="GO" id="GO:0045454">
    <property type="term" value="P:cell redox homeostasis"/>
    <property type="evidence" value="ECO:0007669"/>
    <property type="project" value="TreeGrafter"/>
</dbReference>
<evidence type="ECO:0000256" key="6">
    <source>
        <dbReference type="ARBA" id="ARBA00023157"/>
    </source>
</evidence>
<keyword evidence="7" id="KW-0676">Redox-active center</keyword>
<dbReference type="GO" id="GO:0034599">
    <property type="term" value="P:cellular response to oxidative stress"/>
    <property type="evidence" value="ECO:0007669"/>
    <property type="project" value="TreeGrafter"/>
</dbReference>
<organism evidence="14 15">
    <name type="scientific">Posidoniimonas corsicana</name>
    <dbReference type="NCBI Taxonomy" id="1938618"/>
    <lineage>
        <taxon>Bacteria</taxon>
        <taxon>Pseudomonadati</taxon>
        <taxon>Planctomycetota</taxon>
        <taxon>Planctomycetia</taxon>
        <taxon>Pirellulales</taxon>
        <taxon>Lacipirellulaceae</taxon>
        <taxon>Posidoniimonas</taxon>
    </lineage>
</organism>
<dbReference type="PANTHER" id="PTHR42801:SF7">
    <property type="entry name" value="SLL1159 PROTEIN"/>
    <property type="match status" value="1"/>
</dbReference>
<evidence type="ECO:0000313" key="15">
    <source>
        <dbReference type="Proteomes" id="UP000316714"/>
    </source>
</evidence>
<dbReference type="Gene3D" id="3.40.30.10">
    <property type="entry name" value="Glutaredoxin"/>
    <property type="match status" value="1"/>
</dbReference>
<sequence length="238" mass="26161" precursor="true">MTCAVRSLLLVIVALAAVRTSADEPPLLKPELEKMSQSAADRMPSEMLERFAQGVTDVRDTGMLDKAANVGDKAPKGVLYDIDGKPVEFSSLWADGPLVLTFYRGGWCPYCNLQLQNLQKSVAALEGVGARVAAVAPEMPEKVAETIDKHNLTFQVLSDKHNAVAKKLGIVFKLPQVILPTYRDRLKLADFNGDDRFELPLAATYVIDTNGVIRYAFLDADYKKRAEPRDVVAALKKL</sequence>
<dbReference type="EMBL" id="SIHJ01000005">
    <property type="protein sequence ID" value="TWT30429.1"/>
    <property type="molecule type" value="Genomic_DNA"/>
</dbReference>
<comment type="similarity">
    <text evidence="9">Belongs to the peroxiredoxin family. BCP/PrxQ subfamily.</text>
</comment>
<dbReference type="RefSeq" id="WP_146568782.1">
    <property type="nucleotide sequence ID" value="NZ_SIHJ01000005.1"/>
</dbReference>
<evidence type="ECO:0000313" key="14">
    <source>
        <dbReference type="EMBL" id="TWT30429.1"/>
    </source>
</evidence>
<dbReference type="PANTHER" id="PTHR42801">
    <property type="entry name" value="THIOREDOXIN-DEPENDENT PEROXIDE REDUCTASE"/>
    <property type="match status" value="1"/>
</dbReference>
<dbReference type="Proteomes" id="UP000316714">
    <property type="component" value="Unassembled WGS sequence"/>
</dbReference>
<comment type="caution">
    <text evidence="14">The sequence shown here is derived from an EMBL/GenBank/DDBJ whole genome shotgun (WGS) entry which is preliminary data.</text>
</comment>
<dbReference type="InterPro" id="IPR013766">
    <property type="entry name" value="Thioredoxin_domain"/>
</dbReference>
<dbReference type="PROSITE" id="PS51352">
    <property type="entry name" value="THIOREDOXIN_2"/>
    <property type="match status" value="1"/>
</dbReference>
<comment type="catalytic activity">
    <reaction evidence="11">
        <text>a hydroperoxide + [thioredoxin]-dithiol = an alcohol + [thioredoxin]-disulfide + H2O</text>
        <dbReference type="Rhea" id="RHEA:62620"/>
        <dbReference type="Rhea" id="RHEA-COMP:10698"/>
        <dbReference type="Rhea" id="RHEA-COMP:10700"/>
        <dbReference type="ChEBI" id="CHEBI:15377"/>
        <dbReference type="ChEBI" id="CHEBI:29950"/>
        <dbReference type="ChEBI" id="CHEBI:30879"/>
        <dbReference type="ChEBI" id="CHEBI:35924"/>
        <dbReference type="ChEBI" id="CHEBI:50058"/>
        <dbReference type="EC" id="1.11.1.24"/>
    </reaction>
</comment>
<evidence type="ECO:0000256" key="3">
    <source>
        <dbReference type="ARBA" id="ARBA00022559"/>
    </source>
</evidence>
<evidence type="ECO:0000256" key="8">
    <source>
        <dbReference type="ARBA" id="ARBA00032824"/>
    </source>
</evidence>
<evidence type="ECO:0000256" key="10">
    <source>
        <dbReference type="ARBA" id="ARBA00042639"/>
    </source>
</evidence>
<evidence type="ECO:0000256" key="5">
    <source>
        <dbReference type="ARBA" id="ARBA00023002"/>
    </source>
</evidence>
<proteinExistence type="inferred from homology"/>
<evidence type="ECO:0000256" key="1">
    <source>
        <dbReference type="ARBA" id="ARBA00003330"/>
    </source>
</evidence>
<dbReference type="AlphaFoldDB" id="A0A5C5UXA8"/>
<evidence type="ECO:0000256" key="9">
    <source>
        <dbReference type="ARBA" id="ARBA00038489"/>
    </source>
</evidence>
<keyword evidence="15" id="KW-1185">Reference proteome</keyword>
<feature type="domain" description="Thioredoxin" evidence="13">
    <location>
        <begin position="68"/>
        <end position="238"/>
    </location>
</feature>
<dbReference type="InterPro" id="IPR000866">
    <property type="entry name" value="AhpC/TSA"/>
</dbReference>
<accession>A0A5C5UXA8</accession>
<keyword evidence="4" id="KW-0049">Antioxidant</keyword>
<feature type="chain" id="PRO_5023061419" description="thioredoxin-dependent peroxiredoxin" evidence="12">
    <location>
        <begin position="23"/>
        <end position="238"/>
    </location>
</feature>
<comment type="function">
    <text evidence="1">Thiol-specific peroxidase that catalyzes the reduction of hydrogen peroxide and organic hydroperoxides to water and alcohols, respectively. Plays a role in cell protection against oxidative stress by detoxifying peroxides and as sensor of hydrogen peroxide-mediated signaling events.</text>
</comment>
<evidence type="ECO:0000256" key="4">
    <source>
        <dbReference type="ARBA" id="ARBA00022862"/>
    </source>
</evidence>
<dbReference type="GO" id="GO:0005737">
    <property type="term" value="C:cytoplasm"/>
    <property type="evidence" value="ECO:0007669"/>
    <property type="project" value="TreeGrafter"/>
</dbReference>
<reference evidence="14 15" key="1">
    <citation type="submission" date="2019-02" db="EMBL/GenBank/DDBJ databases">
        <title>Deep-cultivation of Planctomycetes and their phenomic and genomic characterization uncovers novel biology.</title>
        <authorList>
            <person name="Wiegand S."/>
            <person name="Jogler M."/>
            <person name="Boedeker C."/>
            <person name="Pinto D."/>
            <person name="Vollmers J."/>
            <person name="Rivas-Marin E."/>
            <person name="Kohn T."/>
            <person name="Peeters S.H."/>
            <person name="Heuer A."/>
            <person name="Rast P."/>
            <person name="Oberbeckmann S."/>
            <person name="Bunk B."/>
            <person name="Jeske O."/>
            <person name="Meyerdierks A."/>
            <person name="Storesund J.E."/>
            <person name="Kallscheuer N."/>
            <person name="Luecker S."/>
            <person name="Lage O.M."/>
            <person name="Pohl T."/>
            <person name="Merkel B.J."/>
            <person name="Hornburger P."/>
            <person name="Mueller R.-W."/>
            <person name="Bruemmer F."/>
            <person name="Labrenz M."/>
            <person name="Spormann A.M."/>
            <person name="Op Den Camp H."/>
            <person name="Overmann J."/>
            <person name="Amann R."/>
            <person name="Jetten M.S.M."/>
            <person name="Mascher T."/>
            <person name="Medema M.H."/>
            <person name="Devos D.P."/>
            <person name="Kaster A.-K."/>
            <person name="Ovreas L."/>
            <person name="Rohde M."/>
            <person name="Galperin M.Y."/>
            <person name="Jogler C."/>
        </authorList>
    </citation>
    <scope>NUCLEOTIDE SEQUENCE [LARGE SCALE GENOMIC DNA]</scope>
    <source>
        <strain evidence="14 15">KOR34</strain>
    </source>
</reference>
<dbReference type="Pfam" id="PF00578">
    <property type="entry name" value="AhpC-TSA"/>
    <property type="match status" value="1"/>
</dbReference>
<dbReference type="EC" id="1.11.1.24" evidence="2"/>
<dbReference type="GO" id="GO:0008379">
    <property type="term" value="F:thioredoxin peroxidase activity"/>
    <property type="evidence" value="ECO:0007669"/>
    <property type="project" value="TreeGrafter"/>
</dbReference>
<keyword evidence="5 14" id="KW-0560">Oxidoreductase</keyword>
<evidence type="ECO:0000256" key="12">
    <source>
        <dbReference type="SAM" id="SignalP"/>
    </source>
</evidence>
<evidence type="ECO:0000256" key="2">
    <source>
        <dbReference type="ARBA" id="ARBA00013017"/>
    </source>
</evidence>
<dbReference type="CDD" id="cd02970">
    <property type="entry name" value="PRX_like2"/>
    <property type="match status" value="1"/>
</dbReference>
<feature type="signal peptide" evidence="12">
    <location>
        <begin position="1"/>
        <end position="22"/>
    </location>
</feature>
<keyword evidence="3 14" id="KW-0575">Peroxidase</keyword>
<dbReference type="InterPro" id="IPR036249">
    <property type="entry name" value="Thioredoxin-like_sf"/>
</dbReference>
<protein>
    <recommendedName>
        <fullName evidence="2">thioredoxin-dependent peroxiredoxin</fullName>
        <ecNumber evidence="2">1.11.1.24</ecNumber>
    </recommendedName>
    <alternativeName>
        <fullName evidence="8">Thioredoxin peroxidase</fullName>
    </alternativeName>
    <alternativeName>
        <fullName evidence="10">Thioredoxin-dependent peroxiredoxin Bcp</fullName>
    </alternativeName>
</protein>
<keyword evidence="12" id="KW-0732">Signal</keyword>